<proteinExistence type="predicted"/>
<dbReference type="GeneID" id="56588256"/>
<sequence length="126" mass="14847">MTNGPDILNEFTKEEIIAFVREKGLFLRISRRDLLFIRWRIASEKLLADYDAELARWEAEKPDLAKRDALAAQCNATTDLQEKLRLLREIEPYDKALQDHLTRTRKLDARQKTVDRMYRDIGREAA</sequence>
<keyword evidence="2" id="KW-1185">Reference proteome</keyword>
<name>A0A157KX81_9BORD</name>
<dbReference type="AlphaFoldDB" id="A0A157KX81"/>
<reference evidence="1 2" key="1">
    <citation type="submission" date="2016-04" db="EMBL/GenBank/DDBJ databases">
        <authorList>
            <consortium name="Pathogen Informatics"/>
        </authorList>
    </citation>
    <scope>NUCLEOTIDE SEQUENCE [LARGE SCALE GENOMIC DNA]</scope>
    <source>
        <strain evidence="1 2">H044680328</strain>
    </source>
</reference>
<evidence type="ECO:0008006" key="3">
    <source>
        <dbReference type="Google" id="ProtNLM"/>
    </source>
</evidence>
<dbReference type="KEGG" id="btrm:SAMEA390648700330"/>
<protein>
    <recommendedName>
        <fullName evidence="3">Phage protein</fullName>
    </recommendedName>
</protein>
<evidence type="ECO:0000313" key="1">
    <source>
        <dbReference type="EMBL" id="SAI66583.1"/>
    </source>
</evidence>
<accession>A0A157KX81</accession>
<organism evidence="1 2">
    <name type="scientific">Bordetella trematum</name>
    <dbReference type="NCBI Taxonomy" id="123899"/>
    <lineage>
        <taxon>Bacteria</taxon>
        <taxon>Pseudomonadati</taxon>
        <taxon>Pseudomonadota</taxon>
        <taxon>Betaproteobacteria</taxon>
        <taxon>Burkholderiales</taxon>
        <taxon>Alcaligenaceae</taxon>
        <taxon>Bordetella</taxon>
    </lineage>
</organism>
<gene>
    <name evidence="1" type="ORF">SAMEA3906487_00330</name>
</gene>
<dbReference type="STRING" id="123899.SAMEA3906487_00330"/>
<dbReference type="RefSeq" id="WP_063491474.1">
    <property type="nucleotide sequence ID" value="NZ_CP016340.1"/>
</dbReference>
<dbReference type="OrthoDB" id="6881172at2"/>
<dbReference type="EMBL" id="LT546645">
    <property type="protein sequence ID" value="SAI66583.1"/>
    <property type="molecule type" value="Genomic_DNA"/>
</dbReference>
<dbReference type="Proteomes" id="UP000076825">
    <property type="component" value="Chromosome 1"/>
</dbReference>
<dbReference type="PATRIC" id="fig|123899.6.peg.312"/>
<evidence type="ECO:0000313" key="2">
    <source>
        <dbReference type="Proteomes" id="UP000076825"/>
    </source>
</evidence>